<reference evidence="2" key="1">
    <citation type="submission" date="2020-01" db="EMBL/GenBank/DDBJ databases">
        <authorList>
            <person name="Meier V. D."/>
            <person name="Meier V D."/>
        </authorList>
    </citation>
    <scope>NUCLEOTIDE SEQUENCE</scope>
    <source>
        <strain evidence="2">HLG_WM_MAG_12</strain>
    </source>
</reference>
<dbReference type="PROSITE" id="PS51257">
    <property type="entry name" value="PROKAR_LIPOPROTEIN"/>
    <property type="match status" value="1"/>
</dbReference>
<dbReference type="Pfam" id="PF13590">
    <property type="entry name" value="DUF4136"/>
    <property type="match status" value="1"/>
</dbReference>
<evidence type="ECO:0000313" key="2">
    <source>
        <dbReference type="EMBL" id="CAA6813280.1"/>
    </source>
</evidence>
<dbReference type="EMBL" id="CACVAW010000054">
    <property type="protein sequence ID" value="CAA6813280.1"/>
    <property type="molecule type" value="Genomic_DNA"/>
</dbReference>
<proteinExistence type="predicted"/>
<organism evidence="2">
    <name type="scientific">uncultured Campylobacterales bacterium</name>
    <dbReference type="NCBI Taxonomy" id="352960"/>
    <lineage>
        <taxon>Bacteria</taxon>
        <taxon>Pseudomonadati</taxon>
        <taxon>Campylobacterota</taxon>
        <taxon>Epsilonproteobacteria</taxon>
        <taxon>Campylobacterales</taxon>
        <taxon>environmental samples</taxon>
    </lineage>
</organism>
<name>A0A6S6SXQ5_9BACT</name>
<gene>
    <name evidence="2" type="ORF">HELGO_WM22742</name>
</gene>
<protein>
    <recommendedName>
        <fullName evidence="1">DUF4136 domain-containing protein</fullName>
    </recommendedName>
</protein>
<accession>A0A6S6SXQ5</accession>
<sequence length="207" mass="23732">MKKISILFVLGYLFIGCGSVVSNVTVFHDLKSNHGFKYTFDNSDDSLESRAYKQKIKQELLKYNIKENPNAKILVEFDYDIDEGKRRVVSRPVVGLVYNNNFFRSRKCGGKGRGRGGRRSGFNLNYSYQFLGNSLESYREYRRVVSLKMFNKNTNKYIYEARAVSKGSSEEILNVIDEMIQALFVNFPGVSGTTRRVSISSDNYNSL</sequence>
<evidence type="ECO:0000259" key="1">
    <source>
        <dbReference type="Pfam" id="PF13590"/>
    </source>
</evidence>
<dbReference type="InterPro" id="IPR025411">
    <property type="entry name" value="DUF4136"/>
</dbReference>
<dbReference type="AlphaFoldDB" id="A0A6S6SXQ5"/>
<feature type="domain" description="DUF4136" evidence="1">
    <location>
        <begin position="38"/>
        <end position="189"/>
    </location>
</feature>